<feature type="compositionally biased region" description="Polar residues" evidence="1">
    <location>
        <begin position="247"/>
        <end position="257"/>
    </location>
</feature>
<feature type="compositionally biased region" description="Low complexity" evidence="1">
    <location>
        <begin position="160"/>
        <end position="179"/>
    </location>
</feature>
<sequence length="425" mass="47096">MLYLRQPKVHGTWMKSDLIRTNLMVLLHLHGPIHAVRNRRQRVASSSHPGFVNCICLFPTSVNGPIPLEIGSRDHWSTRTITVLYILSKFMLRKNSSSYLGSDSSDSCLRARSDSCGSDEYASTSRNGTRCQPRARLFDSKFSSCSEDLVEIDFRTASSSFGQSQSGSLGSTDSLGRSRANSMGTSNMMFKQTWLPKVEQITEQELTTPSARLVQDLFDHERSIPSDTVADYVPMSPCAESVAPDSPFSNQEPSRSSDYLEMTCDPSTSTDFRMSSANEQQCNEIGKLEFNFPGVRTASASDEATLHCLKTVSSRKKTGNSRRHTTSDPCSSSIEETQMKRMKRNPNTAVQYPLSECSSSIQLLKKLGRRSWHGDCVDEIDQTPVRNDCVFSEAAMPMNAGNTTKSASCRTEGDYVFVCPPPPSC</sequence>
<evidence type="ECO:0000313" key="4">
    <source>
        <dbReference type="Proteomes" id="UP000030764"/>
    </source>
</evidence>
<name>A0A085NU80_9BILA</name>
<keyword evidence="4" id="KW-1185">Reference proteome</keyword>
<evidence type="ECO:0000313" key="2">
    <source>
        <dbReference type="EMBL" id="KFD58995.1"/>
    </source>
</evidence>
<dbReference type="EMBL" id="KL367475">
    <property type="protein sequence ID" value="KFD73026.1"/>
    <property type="molecule type" value="Genomic_DNA"/>
</dbReference>
<dbReference type="Proteomes" id="UP000030758">
    <property type="component" value="Unassembled WGS sequence"/>
</dbReference>
<protein>
    <submittedName>
        <fullName evidence="3">Uncharacterized protein</fullName>
    </submittedName>
</protein>
<gene>
    <name evidence="2" type="ORF">M513_00158</name>
    <name evidence="3" type="ORF">M514_00158</name>
</gene>
<feature type="compositionally biased region" description="Polar residues" evidence="1">
    <location>
        <begin position="327"/>
        <end position="336"/>
    </location>
</feature>
<feature type="region of interest" description="Disordered" evidence="1">
    <location>
        <begin position="313"/>
        <end position="337"/>
    </location>
</feature>
<proteinExistence type="predicted"/>
<feature type="compositionally biased region" description="Basic residues" evidence="1">
    <location>
        <begin position="313"/>
        <end position="324"/>
    </location>
</feature>
<evidence type="ECO:0000256" key="1">
    <source>
        <dbReference type="SAM" id="MobiDB-lite"/>
    </source>
</evidence>
<feature type="region of interest" description="Disordered" evidence="1">
    <location>
        <begin position="240"/>
        <end position="260"/>
    </location>
</feature>
<feature type="region of interest" description="Disordered" evidence="1">
    <location>
        <begin position="160"/>
        <end position="183"/>
    </location>
</feature>
<accession>A0A085NU80</accession>
<dbReference type="Proteomes" id="UP000030764">
    <property type="component" value="Unassembled WGS sequence"/>
</dbReference>
<dbReference type="EMBL" id="KL363182">
    <property type="protein sequence ID" value="KFD58995.1"/>
    <property type="molecule type" value="Genomic_DNA"/>
</dbReference>
<organism evidence="3">
    <name type="scientific">Trichuris suis</name>
    <name type="common">pig whipworm</name>
    <dbReference type="NCBI Taxonomy" id="68888"/>
    <lineage>
        <taxon>Eukaryota</taxon>
        <taxon>Metazoa</taxon>
        <taxon>Ecdysozoa</taxon>
        <taxon>Nematoda</taxon>
        <taxon>Enoplea</taxon>
        <taxon>Dorylaimia</taxon>
        <taxon>Trichinellida</taxon>
        <taxon>Trichuridae</taxon>
        <taxon>Trichuris</taxon>
    </lineage>
</organism>
<evidence type="ECO:0000313" key="3">
    <source>
        <dbReference type="EMBL" id="KFD73026.1"/>
    </source>
</evidence>
<reference evidence="3 4" key="1">
    <citation type="journal article" date="2014" name="Nat. Genet.">
        <title>Genome and transcriptome of the porcine whipworm Trichuris suis.</title>
        <authorList>
            <person name="Jex A.R."/>
            <person name="Nejsum P."/>
            <person name="Schwarz E.M."/>
            <person name="Hu L."/>
            <person name="Young N.D."/>
            <person name="Hall R.S."/>
            <person name="Korhonen P.K."/>
            <person name="Liao S."/>
            <person name="Thamsborg S."/>
            <person name="Xia J."/>
            <person name="Xu P."/>
            <person name="Wang S."/>
            <person name="Scheerlinck J.P."/>
            <person name="Hofmann A."/>
            <person name="Sternberg P.W."/>
            <person name="Wang J."/>
            <person name="Gasser R.B."/>
        </authorList>
    </citation>
    <scope>NUCLEOTIDE SEQUENCE [LARGE SCALE GENOMIC DNA]</scope>
    <source>
        <strain evidence="3">DCEP-RM93F</strain>
        <strain evidence="2">DCEP-RM93M</strain>
    </source>
</reference>
<dbReference type="AlphaFoldDB" id="A0A085NU80"/>